<name>A0A8X6U474_NEPPI</name>
<dbReference type="AlphaFoldDB" id="A0A8X6U474"/>
<protein>
    <submittedName>
        <fullName evidence="1">Uncharacterized protein</fullName>
    </submittedName>
</protein>
<sequence length="88" mass="9834">MILHRPHTLLAAHPVVKLNKMHSRRLSSSDMASSYESEGTVSKNSLLIISRARIPLELLSRSLVTSHQCPPMLANYHEKQYSSSLSHG</sequence>
<evidence type="ECO:0000313" key="1">
    <source>
        <dbReference type="EMBL" id="GFT73354.1"/>
    </source>
</evidence>
<proteinExistence type="predicted"/>
<organism evidence="1 2">
    <name type="scientific">Nephila pilipes</name>
    <name type="common">Giant wood spider</name>
    <name type="synonym">Nephila maculata</name>
    <dbReference type="NCBI Taxonomy" id="299642"/>
    <lineage>
        <taxon>Eukaryota</taxon>
        <taxon>Metazoa</taxon>
        <taxon>Ecdysozoa</taxon>
        <taxon>Arthropoda</taxon>
        <taxon>Chelicerata</taxon>
        <taxon>Arachnida</taxon>
        <taxon>Araneae</taxon>
        <taxon>Araneomorphae</taxon>
        <taxon>Entelegynae</taxon>
        <taxon>Araneoidea</taxon>
        <taxon>Nephilidae</taxon>
        <taxon>Nephila</taxon>
    </lineage>
</organism>
<gene>
    <name evidence="1" type="ORF">NPIL_580341</name>
</gene>
<dbReference type="Proteomes" id="UP000887013">
    <property type="component" value="Unassembled WGS sequence"/>
</dbReference>
<accession>A0A8X6U474</accession>
<comment type="caution">
    <text evidence="1">The sequence shown here is derived from an EMBL/GenBank/DDBJ whole genome shotgun (WGS) entry which is preliminary data.</text>
</comment>
<evidence type="ECO:0000313" key="2">
    <source>
        <dbReference type="Proteomes" id="UP000887013"/>
    </source>
</evidence>
<keyword evidence="2" id="KW-1185">Reference proteome</keyword>
<dbReference type="EMBL" id="BMAW01021537">
    <property type="protein sequence ID" value="GFT73354.1"/>
    <property type="molecule type" value="Genomic_DNA"/>
</dbReference>
<reference evidence="1" key="1">
    <citation type="submission" date="2020-08" db="EMBL/GenBank/DDBJ databases">
        <title>Multicomponent nature underlies the extraordinary mechanical properties of spider dragline silk.</title>
        <authorList>
            <person name="Kono N."/>
            <person name="Nakamura H."/>
            <person name="Mori M."/>
            <person name="Yoshida Y."/>
            <person name="Ohtoshi R."/>
            <person name="Malay A.D."/>
            <person name="Moran D.A.P."/>
            <person name="Tomita M."/>
            <person name="Numata K."/>
            <person name="Arakawa K."/>
        </authorList>
    </citation>
    <scope>NUCLEOTIDE SEQUENCE</scope>
</reference>